<dbReference type="EMBL" id="OZ034819">
    <property type="protein sequence ID" value="CAL1395284.1"/>
    <property type="molecule type" value="Genomic_DNA"/>
</dbReference>
<evidence type="ECO:0000256" key="1">
    <source>
        <dbReference type="SAM" id="MobiDB-lite"/>
    </source>
</evidence>
<dbReference type="Proteomes" id="UP001497516">
    <property type="component" value="Chromosome 6"/>
</dbReference>
<evidence type="ECO:0000313" key="2">
    <source>
        <dbReference type="EMBL" id="CAL1395284.1"/>
    </source>
</evidence>
<dbReference type="PANTHER" id="PTHR33132:SF92">
    <property type="entry name" value="SERINE-RICH PROTEIN"/>
    <property type="match status" value="1"/>
</dbReference>
<dbReference type="AlphaFoldDB" id="A0AAV2FAJ0"/>
<accession>A0AAV2FAJ0</accession>
<feature type="compositionally biased region" description="Basic and acidic residues" evidence="1">
    <location>
        <begin position="1"/>
        <end position="30"/>
    </location>
</feature>
<organism evidence="2 3">
    <name type="scientific">Linum trigynum</name>
    <dbReference type="NCBI Taxonomy" id="586398"/>
    <lineage>
        <taxon>Eukaryota</taxon>
        <taxon>Viridiplantae</taxon>
        <taxon>Streptophyta</taxon>
        <taxon>Embryophyta</taxon>
        <taxon>Tracheophyta</taxon>
        <taxon>Spermatophyta</taxon>
        <taxon>Magnoliopsida</taxon>
        <taxon>eudicotyledons</taxon>
        <taxon>Gunneridae</taxon>
        <taxon>Pentapetalae</taxon>
        <taxon>rosids</taxon>
        <taxon>fabids</taxon>
        <taxon>Malpighiales</taxon>
        <taxon>Linaceae</taxon>
        <taxon>Linum</taxon>
    </lineage>
</organism>
<feature type="compositionally biased region" description="Low complexity" evidence="1">
    <location>
        <begin position="89"/>
        <end position="99"/>
    </location>
</feature>
<dbReference type="PANTHER" id="PTHR33132">
    <property type="entry name" value="OSJNBB0118P14.9 PROTEIN"/>
    <property type="match status" value="1"/>
</dbReference>
<name>A0AAV2FAJ0_9ROSI</name>
<keyword evidence="3" id="KW-1185">Reference proteome</keyword>
<protein>
    <submittedName>
        <fullName evidence="2">Uncharacterized protein</fullName>
    </submittedName>
</protein>
<gene>
    <name evidence="2" type="ORF">LTRI10_LOCUS35727</name>
</gene>
<feature type="region of interest" description="Disordered" evidence="1">
    <location>
        <begin position="1"/>
        <end position="99"/>
    </location>
</feature>
<proteinExistence type="predicted"/>
<sequence>MDDSQSRVHDLKVDVPMDHNHQQPSADHHTSSSSTKLQASPIGCRQPSSSSSCSTKNSAACLCSPTSHAGSFRCRLHRSPSSIQRTKSMDSSSSSNQHS</sequence>
<evidence type="ECO:0000313" key="3">
    <source>
        <dbReference type="Proteomes" id="UP001497516"/>
    </source>
</evidence>
<reference evidence="2 3" key="1">
    <citation type="submission" date="2024-04" db="EMBL/GenBank/DDBJ databases">
        <authorList>
            <person name="Fracassetti M."/>
        </authorList>
    </citation>
    <scope>NUCLEOTIDE SEQUENCE [LARGE SCALE GENOMIC DNA]</scope>
</reference>